<feature type="transmembrane region" description="Helical" evidence="3">
    <location>
        <begin position="164"/>
        <end position="183"/>
    </location>
</feature>
<evidence type="ECO:0000313" key="4">
    <source>
        <dbReference type="Proteomes" id="UP000887540"/>
    </source>
</evidence>
<dbReference type="WBParaSite" id="ACRNAN_scaffold10958.g21648.t1">
    <property type="protein sequence ID" value="ACRNAN_scaffold10958.g21648.t1"/>
    <property type="gene ID" value="ACRNAN_scaffold10958.g21648"/>
</dbReference>
<evidence type="ECO:0000313" key="5">
    <source>
        <dbReference type="WBParaSite" id="ACRNAN_scaffold10958.g21648.t1"/>
    </source>
</evidence>
<feature type="transmembrane region" description="Helical" evidence="3">
    <location>
        <begin position="135"/>
        <end position="152"/>
    </location>
</feature>
<proteinExistence type="predicted"/>
<organism evidence="4 5">
    <name type="scientific">Acrobeloides nanus</name>
    <dbReference type="NCBI Taxonomy" id="290746"/>
    <lineage>
        <taxon>Eukaryota</taxon>
        <taxon>Metazoa</taxon>
        <taxon>Ecdysozoa</taxon>
        <taxon>Nematoda</taxon>
        <taxon>Chromadorea</taxon>
        <taxon>Rhabditida</taxon>
        <taxon>Tylenchina</taxon>
        <taxon>Cephalobomorpha</taxon>
        <taxon>Cephaloboidea</taxon>
        <taxon>Cephalobidae</taxon>
        <taxon>Acrobeloides</taxon>
    </lineage>
</organism>
<keyword evidence="3" id="KW-1133">Transmembrane helix</keyword>
<evidence type="ECO:0000256" key="3">
    <source>
        <dbReference type="SAM" id="Phobius"/>
    </source>
</evidence>
<reference evidence="5" key="1">
    <citation type="submission" date="2022-11" db="UniProtKB">
        <authorList>
            <consortium name="WormBaseParasite"/>
        </authorList>
    </citation>
    <scope>IDENTIFICATION</scope>
</reference>
<keyword evidence="4" id="KW-1185">Reference proteome</keyword>
<keyword evidence="3" id="KW-0812">Transmembrane</keyword>
<feature type="coiled-coil region" evidence="1">
    <location>
        <begin position="93"/>
        <end position="120"/>
    </location>
</feature>
<keyword evidence="1" id="KW-0175">Coiled coil</keyword>
<evidence type="ECO:0000256" key="2">
    <source>
        <dbReference type="SAM" id="MobiDB-lite"/>
    </source>
</evidence>
<feature type="region of interest" description="Disordered" evidence="2">
    <location>
        <begin position="1"/>
        <end position="92"/>
    </location>
</feature>
<name>A0A914CHM0_9BILA</name>
<keyword evidence="3" id="KW-0472">Membrane</keyword>
<dbReference type="AlphaFoldDB" id="A0A914CHM0"/>
<evidence type="ECO:0000256" key="1">
    <source>
        <dbReference type="SAM" id="Coils"/>
    </source>
</evidence>
<feature type="compositionally biased region" description="Basic residues" evidence="2">
    <location>
        <begin position="1"/>
        <end position="22"/>
    </location>
</feature>
<feature type="compositionally biased region" description="Basic and acidic residues" evidence="2">
    <location>
        <begin position="45"/>
        <end position="72"/>
    </location>
</feature>
<protein>
    <submittedName>
        <fullName evidence="5">Uncharacterized protein</fullName>
    </submittedName>
</protein>
<sequence length="184" mass="21727">MGNNKRKRNKTKNQQAVRRRSHSHETQNLEDIELAPRPSSVQQHADLRQDSGRQEYPSESRNLGHDRERQGQDPRQGGNPVEPAAPDQQDEEIGRLQRQIREKDQEISQLIQQLRQILRSVEIDRRIQVLWSSRIWTFVCIVNILFSIYLIFLKTTILKFIVDMIIIVIIGCIVTFFYCKIFFE</sequence>
<dbReference type="Proteomes" id="UP000887540">
    <property type="component" value="Unplaced"/>
</dbReference>
<accession>A0A914CHM0</accession>